<evidence type="ECO:0000259" key="2">
    <source>
        <dbReference type="Pfam" id="PF12680"/>
    </source>
</evidence>
<dbReference type="Pfam" id="PF12680">
    <property type="entry name" value="SnoaL_2"/>
    <property type="match status" value="1"/>
</dbReference>
<keyword evidence="1" id="KW-0812">Transmembrane</keyword>
<comment type="caution">
    <text evidence="3">The sequence shown here is derived from an EMBL/GenBank/DDBJ whole genome shotgun (WGS) entry which is preliminary data.</text>
</comment>
<evidence type="ECO:0000313" key="4">
    <source>
        <dbReference type="Proteomes" id="UP001438707"/>
    </source>
</evidence>
<feature type="domain" description="SnoaL-like" evidence="2">
    <location>
        <begin position="70"/>
        <end position="172"/>
    </location>
</feature>
<reference evidence="3 4" key="1">
    <citation type="journal article" date="2024" name="Nat. Commun.">
        <title>Phylogenomics reveals the evolutionary origins of lichenization in chlorophyte algae.</title>
        <authorList>
            <person name="Puginier C."/>
            <person name="Libourel C."/>
            <person name="Otte J."/>
            <person name="Skaloud P."/>
            <person name="Haon M."/>
            <person name="Grisel S."/>
            <person name="Petersen M."/>
            <person name="Berrin J.G."/>
            <person name="Delaux P.M."/>
            <person name="Dal Grande F."/>
            <person name="Keller J."/>
        </authorList>
    </citation>
    <scope>NUCLEOTIDE SEQUENCE [LARGE SCALE GENOMIC DNA]</scope>
    <source>
        <strain evidence="3 4">SAG 2145</strain>
    </source>
</reference>
<sequence length="469" mass="52696">MSTRKRKQALRAFPHASESDTALPLRHAVRKLLGRTFDRARCPRSARQPVVRSAAAPAAPPQTSAAADIVKRFYSCYNDGDVEGILDLMADDCQYHDLALYQEPHTGKAEIRKFFENVRQTVPADLMFVLEKVSSDESCVGVQWHCEIQGSEFPFSRGCSFYEVNAAGKITRARDLVESALKPGSLALQALALLAPVVRKLGPKANPGNLNKLPKTSIALAGCTLVYWYLFFASRILPGVPSWEAPPEQYKEILNQSINFWYCNNAFEAAGWPHIPNEAQHPVSEAIFNFAGAWSFMLLPLFIWDRKSKRKVGLWTAILFLTNFLMFPYMALRALPVDKPIEEQGPRPPEVPLPGMTWVPWVPAVGWTSLSVAAMSVWWALAARPEVGGLAERWSYFQEAISNDRAFCVSIADILLYSVWQPVLMAETGWKWRKVPFFGLASWLVNVNVQRQVADEGMREQETGYIKET</sequence>
<organism evidence="3 4">
    <name type="scientific">Apatococcus lobatus</name>
    <dbReference type="NCBI Taxonomy" id="904363"/>
    <lineage>
        <taxon>Eukaryota</taxon>
        <taxon>Viridiplantae</taxon>
        <taxon>Chlorophyta</taxon>
        <taxon>core chlorophytes</taxon>
        <taxon>Trebouxiophyceae</taxon>
        <taxon>Chlorellales</taxon>
        <taxon>Chlorellaceae</taxon>
        <taxon>Apatococcus</taxon>
    </lineage>
</organism>
<dbReference type="EMBL" id="JALJOS010000007">
    <property type="protein sequence ID" value="KAK9836880.1"/>
    <property type="molecule type" value="Genomic_DNA"/>
</dbReference>
<dbReference type="SUPFAM" id="SSF54427">
    <property type="entry name" value="NTF2-like"/>
    <property type="match status" value="1"/>
</dbReference>
<evidence type="ECO:0000256" key="1">
    <source>
        <dbReference type="SAM" id="Phobius"/>
    </source>
</evidence>
<keyword evidence="4" id="KW-1185">Reference proteome</keyword>
<feature type="transmembrane region" description="Helical" evidence="1">
    <location>
        <begin position="286"/>
        <end position="305"/>
    </location>
</feature>
<name>A0AAW1RRW5_9CHLO</name>
<accession>A0AAW1RRW5</accession>
<feature type="transmembrane region" description="Helical" evidence="1">
    <location>
        <begin position="312"/>
        <end position="332"/>
    </location>
</feature>
<feature type="transmembrane region" description="Helical" evidence="1">
    <location>
        <begin position="358"/>
        <end position="381"/>
    </location>
</feature>
<dbReference type="PANTHER" id="PTHR36367">
    <property type="entry name" value="TRANSMEMBRANE PROTEIN"/>
    <property type="match status" value="1"/>
</dbReference>
<evidence type="ECO:0000313" key="3">
    <source>
        <dbReference type="EMBL" id="KAK9836880.1"/>
    </source>
</evidence>
<keyword evidence="1" id="KW-1133">Transmembrane helix</keyword>
<dbReference type="PANTHER" id="PTHR36367:SF2">
    <property type="entry name" value="TRANSMEMBRANE PROTEIN"/>
    <property type="match status" value="1"/>
</dbReference>
<proteinExistence type="predicted"/>
<dbReference type="Gene3D" id="3.10.450.50">
    <property type="match status" value="1"/>
</dbReference>
<dbReference type="InterPro" id="IPR037401">
    <property type="entry name" value="SnoaL-like"/>
</dbReference>
<protein>
    <recommendedName>
        <fullName evidence="2">SnoaL-like domain-containing protein</fullName>
    </recommendedName>
</protein>
<gene>
    <name evidence="3" type="ORF">WJX74_010256</name>
</gene>
<dbReference type="InterPro" id="IPR032710">
    <property type="entry name" value="NTF2-like_dom_sf"/>
</dbReference>
<feature type="transmembrane region" description="Helical" evidence="1">
    <location>
        <begin position="218"/>
        <end position="237"/>
    </location>
</feature>
<dbReference type="AlphaFoldDB" id="A0AAW1RRW5"/>
<keyword evidence="1" id="KW-0472">Membrane</keyword>
<dbReference type="Proteomes" id="UP001438707">
    <property type="component" value="Unassembled WGS sequence"/>
</dbReference>